<dbReference type="EMBL" id="CP002455">
    <property type="protein sequence ID" value="ADX67649.1"/>
    <property type="molecule type" value="Genomic_DNA"/>
</dbReference>
<keyword evidence="2" id="KW-1185">Reference proteome</keyword>
<evidence type="ECO:0000313" key="2">
    <source>
        <dbReference type="Proteomes" id="UP000008641"/>
    </source>
</evidence>
<dbReference type="AlphaFoldDB" id="F0P1M1"/>
<protein>
    <submittedName>
        <fullName evidence="1">Uncharacterized protein</fullName>
    </submittedName>
</protein>
<sequence length="58" mass="6788">MEKQLLQESKSKINIVLERKAENAELFPVEKLEPMNLAKEEIEQIYEGKKGNIMLENQ</sequence>
<dbReference type="HOGENOM" id="CLU_2978143_0_0_10"/>
<organism evidence="1 2">
    <name type="scientific">Weeksella virosa (strain ATCC 43766 / DSM 16922 / JCM 21250 / CCUG 30538 / CDC 9751 / IAM 14551 / NBRC 16016 / NCTC 11634 / CL345/78)</name>
    <dbReference type="NCBI Taxonomy" id="865938"/>
    <lineage>
        <taxon>Bacteria</taxon>
        <taxon>Pseudomonadati</taxon>
        <taxon>Bacteroidota</taxon>
        <taxon>Flavobacteriia</taxon>
        <taxon>Flavobacteriales</taxon>
        <taxon>Weeksellaceae</taxon>
        <taxon>Weeksella</taxon>
    </lineage>
</organism>
<name>F0P1M1_WEEVC</name>
<dbReference type="RefSeq" id="WP_013598039.1">
    <property type="nucleotide sequence ID" value="NC_015144.1"/>
</dbReference>
<dbReference type="Proteomes" id="UP000008641">
    <property type="component" value="Chromosome"/>
</dbReference>
<reference evidence="1 2" key="1">
    <citation type="journal article" date="2011" name="Stand. Genomic Sci.">
        <title>Complete genome sequence of Weeksella virosa type strain (9751).</title>
        <authorList>
            <person name="Lang E."/>
            <person name="Teshima H."/>
            <person name="Lucas S."/>
            <person name="Lapidus A."/>
            <person name="Hammon N."/>
            <person name="Deshpande S."/>
            <person name="Nolan M."/>
            <person name="Cheng J.F."/>
            <person name="Pitluck S."/>
            <person name="Liolios K."/>
            <person name="Pagani I."/>
            <person name="Mikhailova N."/>
            <person name="Ivanova N."/>
            <person name="Mavromatis K."/>
            <person name="Pati A."/>
            <person name="Tapia R."/>
            <person name="Han C."/>
            <person name="Goodwin L."/>
            <person name="Chen A."/>
            <person name="Palaniappan K."/>
            <person name="Land M."/>
            <person name="Hauser L."/>
            <person name="Chang Y.J."/>
            <person name="Jeffries C.D."/>
            <person name="Brambilla E.M."/>
            <person name="Kopitz M."/>
            <person name="Rohde M."/>
            <person name="Goker M."/>
            <person name="Tindall B.J."/>
            <person name="Detter J.C."/>
            <person name="Woyke T."/>
            <person name="Bristow J."/>
            <person name="Eisen J.A."/>
            <person name="Markowitz V."/>
            <person name="Hugenholtz P."/>
            <person name="Klenk H.P."/>
            <person name="Kyrpides N.C."/>
        </authorList>
    </citation>
    <scope>NUCLEOTIDE SEQUENCE [LARGE SCALE GENOMIC DNA]</scope>
    <source>
        <strain evidence="2">ATCC 43766 / DSM 16922 / JCM 21250 / NBRC 16016 / NCTC 11634 / CL345/78</strain>
    </source>
</reference>
<reference evidence="2" key="2">
    <citation type="journal article" date="2011" name="Stand. Genomic Sci.">
        <title>Complete genome sequence of Weeksella virosa type strain (9751T).</title>
        <authorList>
            <person name="Lang E."/>
            <person name="Teshima H."/>
            <person name="Lucas S."/>
            <person name="Lapidus A."/>
            <person name="Hammon N."/>
            <person name="Deshpande S."/>
            <person name="Nolan M."/>
            <person name="Cheng J."/>
            <person name="Pitluck S."/>
            <person name="Liolios K."/>
            <person name="Pagani I."/>
            <person name="Mikhailova N."/>
            <person name="Ivanova N."/>
            <person name="Mavromatis K."/>
            <person name="Pati A."/>
            <person name="Tapia R."/>
            <person name="Han C."/>
            <person name="Goodwin L."/>
            <person name="Chen A."/>
            <person name="Palaniappan K."/>
            <person name="Land M."/>
            <person name="Hauser L."/>
            <person name="Chang Y."/>
            <person name="Jeffries C."/>
            <person name="Brambilla E."/>
            <person name="Kopitz M."/>
            <person name="Rohde M."/>
            <person name="Goker M."/>
            <person name="Tindall B."/>
            <person name="Detter J."/>
            <person name="Woyke T."/>
            <person name="Bristow J."/>
            <person name="Eisen J."/>
            <person name="Markowitz V."/>
            <person name="Hugenholtz P."/>
            <person name="Klenk H."/>
            <person name="Kyrpides N."/>
        </authorList>
    </citation>
    <scope>NUCLEOTIDE SEQUENCE [LARGE SCALE GENOMIC DNA]</scope>
    <source>
        <strain evidence="2">ATCC 43766 / DSM 16922 / JCM 21250 / NBRC 16016 / NCTC 11634 / CL345/78</strain>
    </source>
</reference>
<gene>
    <name evidence="1" type="ordered locus">Weevi_0938</name>
</gene>
<dbReference type="KEGG" id="wvi:Weevi_0938"/>
<evidence type="ECO:0000313" key="1">
    <source>
        <dbReference type="EMBL" id="ADX67649.1"/>
    </source>
</evidence>
<proteinExistence type="predicted"/>
<accession>F0P1M1</accession>